<gene>
    <name evidence="1" type="ORF">AA0535_2133</name>
</gene>
<dbReference type="Proteomes" id="UP001062776">
    <property type="component" value="Unassembled WGS sequence"/>
</dbReference>
<sequence length="131" mass="14545">MGTNHSAVQHMLPVIGQPQIYQGLQQGIPHTLFSPTPKPDINRVPFAVALMHVAPGTACAQNIQHAIEKQALVSSWTGPTSALRWQKQTNQQPFMIRQIASCPSLFLLPVTYRQELKQVSPKADRPFVKVI</sequence>
<keyword evidence="2" id="KW-1185">Reference proteome</keyword>
<organism evidence="1 2">
    <name type="scientific">Asaia krungthepensis NRIC 0535</name>
    <dbReference type="NCBI Taxonomy" id="1307925"/>
    <lineage>
        <taxon>Bacteria</taxon>
        <taxon>Pseudomonadati</taxon>
        <taxon>Pseudomonadota</taxon>
        <taxon>Alphaproteobacteria</taxon>
        <taxon>Acetobacterales</taxon>
        <taxon>Acetobacteraceae</taxon>
        <taxon>Asaia</taxon>
    </lineage>
</organism>
<name>A0ABQ0Q4D1_9PROT</name>
<accession>A0ABQ0Q4D1</accession>
<evidence type="ECO:0000313" key="1">
    <source>
        <dbReference type="EMBL" id="GBQ90794.1"/>
    </source>
</evidence>
<comment type="caution">
    <text evidence="1">The sequence shown here is derived from an EMBL/GenBank/DDBJ whole genome shotgun (WGS) entry which is preliminary data.</text>
</comment>
<evidence type="ECO:0000313" key="2">
    <source>
        <dbReference type="Proteomes" id="UP001062776"/>
    </source>
</evidence>
<protein>
    <submittedName>
        <fullName evidence="1">Uncharacterized protein</fullName>
    </submittedName>
</protein>
<proteinExistence type="predicted"/>
<reference evidence="1" key="1">
    <citation type="submission" date="2013-04" db="EMBL/GenBank/DDBJ databases">
        <title>The genome sequencing project of 58 acetic acid bacteria.</title>
        <authorList>
            <person name="Okamoto-Kainuma A."/>
            <person name="Ishikawa M."/>
            <person name="Umino S."/>
            <person name="Koizumi Y."/>
            <person name="Shiwa Y."/>
            <person name="Yoshikawa H."/>
            <person name="Matsutani M."/>
            <person name="Matsushita K."/>
        </authorList>
    </citation>
    <scope>NUCLEOTIDE SEQUENCE</scope>
    <source>
        <strain evidence="1">NRIC 0535</strain>
    </source>
</reference>
<dbReference type="EMBL" id="BAPV01000025">
    <property type="protein sequence ID" value="GBQ90794.1"/>
    <property type="molecule type" value="Genomic_DNA"/>
</dbReference>